<evidence type="ECO:0000256" key="4">
    <source>
        <dbReference type="SAM" id="MobiDB-lite"/>
    </source>
</evidence>
<dbReference type="InterPro" id="IPR005814">
    <property type="entry name" value="Aminotrans_3"/>
</dbReference>
<dbReference type="Proteomes" id="UP000295601">
    <property type="component" value="Unassembled WGS sequence"/>
</dbReference>
<organism evidence="5 6">
    <name type="scientific">Leucobacter luti</name>
    <dbReference type="NCBI Taxonomy" id="340320"/>
    <lineage>
        <taxon>Bacteria</taxon>
        <taxon>Bacillati</taxon>
        <taxon>Actinomycetota</taxon>
        <taxon>Actinomycetes</taxon>
        <taxon>Micrococcales</taxon>
        <taxon>Microbacteriaceae</taxon>
        <taxon>Leucobacter</taxon>
    </lineage>
</organism>
<dbReference type="RefSeq" id="WP_243735975.1">
    <property type="nucleotide sequence ID" value="NZ_SNYA01000001.1"/>
</dbReference>
<dbReference type="EMBL" id="SNYA01000001">
    <property type="protein sequence ID" value="TDP95829.1"/>
    <property type="molecule type" value="Genomic_DNA"/>
</dbReference>
<dbReference type="AlphaFoldDB" id="A0A4R6S7D6"/>
<dbReference type="Pfam" id="PF00202">
    <property type="entry name" value="Aminotran_3"/>
    <property type="match status" value="1"/>
</dbReference>
<dbReference type="InterPro" id="IPR015424">
    <property type="entry name" value="PyrdxlP-dep_Trfase"/>
</dbReference>
<dbReference type="Gene3D" id="3.90.1150.10">
    <property type="entry name" value="Aspartate Aminotransferase, domain 1"/>
    <property type="match status" value="1"/>
</dbReference>
<dbReference type="GO" id="GO:0030170">
    <property type="term" value="F:pyridoxal phosphate binding"/>
    <property type="evidence" value="ECO:0007669"/>
    <property type="project" value="InterPro"/>
</dbReference>
<dbReference type="InterPro" id="IPR015422">
    <property type="entry name" value="PyrdxlP-dep_Trfase_small"/>
</dbReference>
<evidence type="ECO:0000313" key="5">
    <source>
        <dbReference type="EMBL" id="TDP95829.1"/>
    </source>
</evidence>
<dbReference type="InterPro" id="IPR015421">
    <property type="entry name" value="PyrdxlP-dep_Trfase_major"/>
</dbReference>
<dbReference type="PROSITE" id="PS00600">
    <property type="entry name" value="AA_TRANSFER_CLASS_3"/>
    <property type="match status" value="1"/>
</dbReference>
<comment type="caution">
    <text evidence="5">The sequence shown here is derived from an EMBL/GenBank/DDBJ whole genome shotgun (WGS) entry which is preliminary data.</text>
</comment>
<evidence type="ECO:0000256" key="3">
    <source>
        <dbReference type="RuleBase" id="RU003560"/>
    </source>
</evidence>
<gene>
    <name evidence="5" type="ORF">EDF62_0523</name>
</gene>
<keyword evidence="6" id="KW-1185">Reference proteome</keyword>
<evidence type="ECO:0000256" key="1">
    <source>
        <dbReference type="ARBA" id="ARBA00008954"/>
    </source>
</evidence>
<dbReference type="PIRSF" id="PIRSF000521">
    <property type="entry name" value="Transaminase_4ab_Lys_Orn"/>
    <property type="match status" value="1"/>
</dbReference>
<sequence>MAQDARDTGATGTTGQRSVMVNGYDGSAAPGLSPAERELIARRERVLGRPYRLFYREPVHAVRASGAHLFDASGADFLDAYNNVPAVGHSNSRVQAAVSEQLGTLNTHTRYLTDGVVDYAERLTDLFPAPLTQAIFACTGSEAVDLALRIARRVTGGEGIIITRNAYHGTTTAAAAISPSLGSGNPIPDTVALVDAPDSVRGPGGAAAVTEFAAQISAAIAGFAARGIPFAGMIVDSVLSSDGLRLAPLGFLARAAELVRAAGGLYIADEVQPGFGRTGSWWGFGRQGLVPDLAVLGKPMGNGMPISAVIGSPELFDRFGAEVRYFNTFGGNPVSIAAANAVLDEIEQRELLTHAGAVGDALAAGIRGIAAGSERIAEVRGAGLFLGVEYTHEGGVPDPAAALAVVNGLRERRILVSASGTLENVLKIRPPLVFDTADAERFLTGFAEVTRELG</sequence>
<dbReference type="InterPro" id="IPR049704">
    <property type="entry name" value="Aminotrans_3_PPA_site"/>
</dbReference>
<reference evidence="5 6" key="1">
    <citation type="submission" date="2019-03" db="EMBL/GenBank/DDBJ databases">
        <title>Genomic analyses of the natural microbiome of Caenorhabditis elegans.</title>
        <authorList>
            <person name="Samuel B."/>
        </authorList>
    </citation>
    <scope>NUCLEOTIDE SEQUENCE [LARGE SCALE GENOMIC DNA]</scope>
    <source>
        <strain evidence="5 6">JUb18</strain>
    </source>
</reference>
<protein>
    <submittedName>
        <fullName evidence="5">4-aminobutyrate aminotransferase-like enzyme</fullName>
    </submittedName>
</protein>
<keyword evidence="5" id="KW-0808">Transferase</keyword>
<feature type="region of interest" description="Disordered" evidence="4">
    <location>
        <begin position="1"/>
        <end position="32"/>
    </location>
</feature>
<comment type="similarity">
    <text evidence="1 3">Belongs to the class-III pyridoxal-phosphate-dependent aminotransferase family.</text>
</comment>
<accession>A0A4R6S7D6</accession>
<dbReference type="Gene3D" id="3.40.640.10">
    <property type="entry name" value="Type I PLP-dependent aspartate aminotransferase-like (Major domain)"/>
    <property type="match status" value="1"/>
</dbReference>
<dbReference type="PANTHER" id="PTHR45688">
    <property type="match status" value="1"/>
</dbReference>
<keyword evidence="5" id="KW-0032">Aminotransferase</keyword>
<keyword evidence="2 3" id="KW-0663">Pyridoxal phosphate</keyword>
<dbReference type="GO" id="GO:0008483">
    <property type="term" value="F:transaminase activity"/>
    <property type="evidence" value="ECO:0007669"/>
    <property type="project" value="UniProtKB-KW"/>
</dbReference>
<feature type="compositionally biased region" description="Low complexity" evidence="4">
    <location>
        <begin position="8"/>
        <end position="17"/>
    </location>
</feature>
<evidence type="ECO:0000313" key="6">
    <source>
        <dbReference type="Proteomes" id="UP000295601"/>
    </source>
</evidence>
<proteinExistence type="inferred from homology"/>
<dbReference type="SUPFAM" id="SSF53383">
    <property type="entry name" value="PLP-dependent transferases"/>
    <property type="match status" value="1"/>
</dbReference>
<dbReference type="CDD" id="cd00610">
    <property type="entry name" value="OAT_like"/>
    <property type="match status" value="1"/>
</dbReference>
<evidence type="ECO:0000256" key="2">
    <source>
        <dbReference type="ARBA" id="ARBA00022898"/>
    </source>
</evidence>
<name>A0A4R6S7D6_9MICO</name>
<dbReference type="PANTHER" id="PTHR45688:SF13">
    <property type="entry name" value="ALANINE--GLYOXYLATE AMINOTRANSFERASE 2-LIKE"/>
    <property type="match status" value="1"/>
</dbReference>